<proteinExistence type="predicted"/>
<sequence>MIICPNCQAEIKEGNKFCTECGTPLTEQAANQKAQAPTSQITITAPNIDLTNVKERMGNYWQYLLQSAVNPSSSFANSKALMGWIQIAVLSLLTTLTLAVFLNDTYMYLSFIDFIKVFVVQTVATLCPILIGYLVVRFIKKNPITFGQVTAQLGGLLSLNVFIWALVFVFSLLSPFGLMDIILLLIGLTGIINVAAFNVYLYSTENHSKVDSFITTIMGNIGYLILVMIIGRILLGMFIKDFSGINIFEELMYEFF</sequence>
<dbReference type="Pfam" id="PF13240">
    <property type="entry name" value="Zn_Ribbon_1"/>
    <property type="match status" value="1"/>
</dbReference>
<reference evidence="3 4" key="1">
    <citation type="journal article" date="2017" name="Int. J. Syst. Evol. Microbiol.">
        <title>Jeotgalibaca porci sp. nov. and Jeotgalibaca arthritidis sp. nov., isolated from pigs, and emended description of the genus Jeotgalibaca.</title>
        <authorList>
            <person name="Zamora L."/>
            <person name="Perez-Sancho M."/>
            <person name="Dominguez L."/>
            <person name="Fernandez-Garayzabal J.F."/>
            <person name="Vela A.I."/>
        </authorList>
    </citation>
    <scope>NUCLEOTIDE SEQUENCE [LARGE SCALE GENOMIC DNA]</scope>
    <source>
        <strain evidence="3 4">CCUG 69148</strain>
    </source>
</reference>
<feature type="transmembrane region" description="Helical" evidence="1">
    <location>
        <begin position="213"/>
        <end position="235"/>
    </location>
</feature>
<name>A0A6G7WG66_9LACT</name>
<organism evidence="3 4">
    <name type="scientific">Jeotgalibaca porci</name>
    <dbReference type="NCBI Taxonomy" id="1868793"/>
    <lineage>
        <taxon>Bacteria</taxon>
        <taxon>Bacillati</taxon>
        <taxon>Bacillota</taxon>
        <taxon>Bacilli</taxon>
        <taxon>Lactobacillales</taxon>
        <taxon>Carnobacteriaceae</taxon>
        <taxon>Jeotgalibaca</taxon>
    </lineage>
</organism>
<dbReference type="EMBL" id="CP049889">
    <property type="protein sequence ID" value="QIK51246.1"/>
    <property type="molecule type" value="Genomic_DNA"/>
</dbReference>
<keyword evidence="4" id="KW-1185">Reference proteome</keyword>
<evidence type="ECO:0000313" key="4">
    <source>
        <dbReference type="Proteomes" id="UP000501830"/>
    </source>
</evidence>
<feature type="transmembrane region" description="Helical" evidence="1">
    <location>
        <begin position="81"/>
        <end position="102"/>
    </location>
</feature>
<keyword evidence="1" id="KW-1133">Transmembrane helix</keyword>
<feature type="transmembrane region" description="Helical" evidence="1">
    <location>
        <begin position="156"/>
        <end position="174"/>
    </location>
</feature>
<keyword evidence="1" id="KW-0812">Transmembrane</keyword>
<protein>
    <submittedName>
        <fullName evidence="3">Zinc-ribbon domain-containing protein</fullName>
    </submittedName>
</protein>
<evidence type="ECO:0000259" key="2">
    <source>
        <dbReference type="Pfam" id="PF13240"/>
    </source>
</evidence>
<evidence type="ECO:0000313" key="3">
    <source>
        <dbReference type="EMBL" id="QIK51246.1"/>
    </source>
</evidence>
<feature type="domain" description="Zinc-ribbon" evidence="2">
    <location>
        <begin position="4"/>
        <end position="25"/>
    </location>
</feature>
<dbReference type="InterPro" id="IPR026870">
    <property type="entry name" value="Zinc_ribbon_dom"/>
</dbReference>
<dbReference type="Proteomes" id="UP000501830">
    <property type="component" value="Chromosome"/>
</dbReference>
<keyword evidence="1" id="KW-0472">Membrane</keyword>
<dbReference type="KEGG" id="jpo:G7058_03740"/>
<gene>
    <name evidence="3" type="ORF">G7058_03740</name>
</gene>
<dbReference type="AlphaFoldDB" id="A0A6G7WG66"/>
<feature type="transmembrane region" description="Helical" evidence="1">
    <location>
        <begin position="114"/>
        <end position="136"/>
    </location>
</feature>
<accession>A0A6G7WG66</accession>
<feature type="transmembrane region" description="Helical" evidence="1">
    <location>
        <begin position="181"/>
        <end position="201"/>
    </location>
</feature>
<evidence type="ECO:0000256" key="1">
    <source>
        <dbReference type="SAM" id="Phobius"/>
    </source>
</evidence>
<dbReference type="GeneID" id="94552378"/>
<dbReference type="RefSeq" id="WP_166062298.1">
    <property type="nucleotide sequence ID" value="NZ_CP049889.1"/>
</dbReference>